<dbReference type="PANTHER" id="PTHR33515:SF1">
    <property type="entry name" value="RIBOSOME-BINDING FACTOR A, CHLOROPLASTIC-RELATED"/>
    <property type="match status" value="1"/>
</dbReference>
<dbReference type="HAMAP" id="MF_00003">
    <property type="entry name" value="RbfA"/>
    <property type="match status" value="1"/>
</dbReference>
<dbReference type="GeneID" id="58051379"/>
<dbReference type="Pfam" id="PF02033">
    <property type="entry name" value="RBFA"/>
    <property type="match status" value="1"/>
</dbReference>
<dbReference type="Proteomes" id="UP000274772">
    <property type="component" value="Chromosome"/>
</dbReference>
<dbReference type="SUPFAM" id="SSF89919">
    <property type="entry name" value="Ribosome-binding factor A, RbfA"/>
    <property type="match status" value="1"/>
</dbReference>
<dbReference type="NCBIfam" id="TIGR00082">
    <property type="entry name" value="rbfA"/>
    <property type="match status" value="1"/>
</dbReference>
<accession>A0ABN5W8X3</accession>
<gene>
    <name evidence="2 3" type="primary">rbfA</name>
    <name evidence="3" type="ORF">JMUB590_1624</name>
</gene>
<dbReference type="RefSeq" id="WP_037541413.1">
    <property type="nucleotide sequence ID" value="NZ_AP018585.1"/>
</dbReference>
<proteinExistence type="inferred from homology"/>
<reference evidence="3 4" key="1">
    <citation type="submission" date="2018-05" db="EMBL/GenBank/DDBJ databases">
        <title>Complete genome sequencing of three human clinical isolates of Staphylococcus caprae reveals virulence factors similar to those of S. epidermidis and S. capitis.</title>
        <authorList>
            <person name="Watanabe S."/>
            <person name="Cui L."/>
        </authorList>
    </citation>
    <scope>NUCLEOTIDE SEQUENCE [LARGE SCALE GENOMIC DNA]</scope>
    <source>
        <strain evidence="3 4">JMUB590</strain>
    </source>
</reference>
<evidence type="ECO:0000256" key="1">
    <source>
        <dbReference type="ARBA" id="ARBA00022517"/>
    </source>
</evidence>
<evidence type="ECO:0000313" key="3">
    <source>
        <dbReference type="EMBL" id="BBD92682.1"/>
    </source>
</evidence>
<keyword evidence="1 2" id="KW-0690">Ribosome biogenesis</keyword>
<dbReference type="InterPro" id="IPR000238">
    <property type="entry name" value="RbfA"/>
</dbReference>
<protein>
    <recommendedName>
        <fullName evidence="2">Ribosome-binding factor A</fullName>
    </recommendedName>
</protein>
<evidence type="ECO:0000256" key="2">
    <source>
        <dbReference type="HAMAP-Rule" id="MF_00003"/>
    </source>
</evidence>
<dbReference type="InterPro" id="IPR023799">
    <property type="entry name" value="RbfA_dom_sf"/>
</dbReference>
<dbReference type="PANTHER" id="PTHR33515">
    <property type="entry name" value="RIBOSOME-BINDING FACTOR A, CHLOROPLASTIC-RELATED"/>
    <property type="match status" value="1"/>
</dbReference>
<dbReference type="PROSITE" id="PS01319">
    <property type="entry name" value="RBFA"/>
    <property type="match status" value="1"/>
</dbReference>
<evidence type="ECO:0000313" key="4">
    <source>
        <dbReference type="Proteomes" id="UP000274772"/>
    </source>
</evidence>
<dbReference type="Gene3D" id="3.30.300.20">
    <property type="match status" value="1"/>
</dbReference>
<keyword evidence="2" id="KW-0963">Cytoplasm</keyword>
<comment type="similarity">
    <text evidence="2">Belongs to the RbfA family.</text>
</comment>
<keyword evidence="4" id="KW-1185">Reference proteome</keyword>
<dbReference type="InterPro" id="IPR020053">
    <property type="entry name" value="Ribosome-bd_factorA_CS"/>
</dbReference>
<organism evidence="3 4">
    <name type="scientific">Staphylococcus caprae</name>
    <dbReference type="NCBI Taxonomy" id="29380"/>
    <lineage>
        <taxon>Bacteria</taxon>
        <taxon>Bacillati</taxon>
        <taxon>Bacillota</taxon>
        <taxon>Bacilli</taxon>
        <taxon>Bacillales</taxon>
        <taxon>Staphylococcaceae</taxon>
        <taxon>Staphylococcus</taxon>
    </lineage>
</organism>
<sequence length="116" mass="13470">MSNMRAERVGEQMKQEIMDIVNTKVKDPRVGFLTITDVELTNDLSQAKVYLTVLGNEKEVDNTFKALEKAKGFIKSELGSRMRLRIIPDLTFEYDESIEYGNKIERMIQDLHKEDK</sequence>
<name>A0ABN5W8X3_9STAP</name>
<comment type="subunit">
    <text evidence="2">Monomer. Binds 30S ribosomal subunits, but not 50S ribosomal subunits or 70S ribosomes.</text>
</comment>
<dbReference type="EMBL" id="AP018586">
    <property type="protein sequence ID" value="BBD92682.1"/>
    <property type="molecule type" value="Genomic_DNA"/>
</dbReference>
<dbReference type="InterPro" id="IPR015946">
    <property type="entry name" value="KH_dom-like_a/b"/>
</dbReference>
<comment type="function">
    <text evidence="2">One of several proteins that assist in the late maturation steps of the functional core of the 30S ribosomal subunit. Associates with free 30S ribosomal subunits (but not with 30S subunits that are part of 70S ribosomes or polysomes). Required for efficient processing of 16S rRNA. May interact with the 5'-terminal helix region of 16S rRNA.</text>
</comment>
<comment type="subcellular location">
    <subcellularLocation>
        <location evidence="2">Cytoplasm</location>
    </subcellularLocation>
</comment>